<dbReference type="GO" id="GO:0006355">
    <property type="term" value="P:regulation of DNA-templated transcription"/>
    <property type="evidence" value="ECO:0007669"/>
    <property type="project" value="InterPro"/>
</dbReference>
<dbReference type="Gene3D" id="1.10.10.10">
    <property type="entry name" value="Winged helix-like DNA-binding domain superfamily/Winged helix DNA-binding domain"/>
    <property type="match status" value="1"/>
</dbReference>
<evidence type="ECO:0000313" key="10">
    <source>
        <dbReference type="Proteomes" id="UP000554837"/>
    </source>
</evidence>
<evidence type="ECO:0000256" key="2">
    <source>
        <dbReference type="ARBA" id="ARBA00023012"/>
    </source>
</evidence>
<feature type="domain" description="HTH luxR-type" evidence="7">
    <location>
        <begin position="139"/>
        <end position="204"/>
    </location>
</feature>
<evidence type="ECO:0000256" key="6">
    <source>
        <dbReference type="PROSITE-ProRule" id="PRU00169"/>
    </source>
</evidence>
<evidence type="ECO:0000259" key="7">
    <source>
        <dbReference type="PROSITE" id="PS50043"/>
    </source>
</evidence>
<comment type="caution">
    <text evidence="9">The sequence shown here is derived from an EMBL/GenBank/DDBJ whole genome shotgun (WGS) entry which is preliminary data.</text>
</comment>
<dbReference type="AlphaFoldDB" id="A0A840S537"/>
<evidence type="ECO:0000256" key="1">
    <source>
        <dbReference type="ARBA" id="ARBA00022553"/>
    </source>
</evidence>
<dbReference type="PRINTS" id="PR00038">
    <property type="entry name" value="HTHLUXR"/>
</dbReference>
<gene>
    <name evidence="9" type="ORF">HNQ51_000913</name>
</gene>
<evidence type="ECO:0000313" key="9">
    <source>
        <dbReference type="EMBL" id="MBB5203620.1"/>
    </source>
</evidence>
<keyword evidence="10" id="KW-1185">Reference proteome</keyword>
<dbReference type="InterPro" id="IPR001789">
    <property type="entry name" value="Sig_transdc_resp-reg_receiver"/>
</dbReference>
<dbReference type="InterPro" id="IPR036388">
    <property type="entry name" value="WH-like_DNA-bd_sf"/>
</dbReference>
<evidence type="ECO:0000259" key="8">
    <source>
        <dbReference type="PROSITE" id="PS50110"/>
    </source>
</evidence>
<evidence type="ECO:0000256" key="4">
    <source>
        <dbReference type="ARBA" id="ARBA00023125"/>
    </source>
</evidence>
<dbReference type="InterPro" id="IPR000792">
    <property type="entry name" value="Tscrpt_reg_LuxR_C"/>
</dbReference>
<dbReference type="Proteomes" id="UP000554837">
    <property type="component" value="Unassembled WGS sequence"/>
</dbReference>
<dbReference type="GO" id="GO:0000160">
    <property type="term" value="P:phosphorelay signal transduction system"/>
    <property type="evidence" value="ECO:0007669"/>
    <property type="project" value="UniProtKB-KW"/>
</dbReference>
<keyword evidence="1 6" id="KW-0597">Phosphoprotein</keyword>
<feature type="modified residue" description="4-aspartylphosphate" evidence="6">
    <location>
        <position position="58"/>
    </location>
</feature>
<dbReference type="OrthoDB" id="9802186at2"/>
<feature type="domain" description="Response regulatory" evidence="8">
    <location>
        <begin position="9"/>
        <end position="123"/>
    </location>
</feature>
<evidence type="ECO:0000256" key="5">
    <source>
        <dbReference type="ARBA" id="ARBA00023163"/>
    </source>
</evidence>
<dbReference type="InterPro" id="IPR016032">
    <property type="entry name" value="Sig_transdc_resp-reg_C-effctor"/>
</dbReference>
<reference evidence="9 10" key="1">
    <citation type="submission" date="2020-08" db="EMBL/GenBank/DDBJ databases">
        <title>Genomic Encyclopedia of Type Strains, Phase IV (KMG-IV): sequencing the most valuable type-strain genomes for metagenomic binning, comparative biology and taxonomic classification.</title>
        <authorList>
            <person name="Goeker M."/>
        </authorList>
    </citation>
    <scope>NUCLEOTIDE SEQUENCE [LARGE SCALE GENOMIC DNA]</scope>
    <source>
        <strain evidence="9 10">DSM 23958</strain>
    </source>
</reference>
<dbReference type="PANTHER" id="PTHR44688">
    <property type="entry name" value="DNA-BINDING TRANSCRIPTIONAL ACTIVATOR DEVR_DOSR"/>
    <property type="match status" value="1"/>
</dbReference>
<dbReference type="SMART" id="SM00421">
    <property type="entry name" value="HTH_LUXR"/>
    <property type="match status" value="1"/>
</dbReference>
<dbReference type="CDD" id="cd17537">
    <property type="entry name" value="REC_FixJ"/>
    <property type="match status" value="1"/>
</dbReference>
<dbReference type="CDD" id="cd06170">
    <property type="entry name" value="LuxR_C_like"/>
    <property type="match status" value="1"/>
</dbReference>
<proteinExistence type="predicted"/>
<evidence type="ECO:0000256" key="3">
    <source>
        <dbReference type="ARBA" id="ARBA00023015"/>
    </source>
</evidence>
<dbReference type="Pfam" id="PF00196">
    <property type="entry name" value="GerE"/>
    <property type="match status" value="1"/>
</dbReference>
<dbReference type="Pfam" id="PF00072">
    <property type="entry name" value="Response_reg"/>
    <property type="match status" value="1"/>
</dbReference>
<dbReference type="PROSITE" id="PS00622">
    <property type="entry name" value="HTH_LUXR_1"/>
    <property type="match status" value="1"/>
</dbReference>
<keyword evidence="2" id="KW-0902">Two-component regulatory system</keyword>
<dbReference type="GO" id="GO:0003677">
    <property type="term" value="F:DNA binding"/>
    <property type="evidence" value="ECO:0007669"/>
    <property type="project" value="UniProtKB-KW"/>
</dbReference>
<dbReference type="PROSITE" id="PS50043">
    <property type="entry name" value="HTH_LUXR_2"/>
    <property type="match status" value="1"/>
</dbReference>
<dbReference type="InterPro" id="IPR011006">
    <property type="entry name" value="CheY-like_superfamily"/>
</dbReference>
<organism evidence="9 10">
    <name type="scientific">Inhella inkyongensis</name>
    <dbReference type="NCBI Taxonomy" id="392593"/>
    <lineage>
        <taxon>Bacteria</taxon>
        <taxon>Pseudomonadati</taxon>
        <taxon>Pseudomonadota</taxon>
        <taxon>Betaproteobacteria</taxon>
        <taxon>Burkholderiales</taxon>
        <taxon>Sphaerotilaceae</taxon>
        <taxon>Inhella</taxon>
    </lineage>
</organism>
<accession>A0A840S537</accession>
<sequence>MSLIPKKGNVFVVDDDEAVRDSLQWLLEGKDYRVKCFDSAESFLARFDPREVACLICDIRMDGMSGLELQDKLIERKSPLPLAFITGHGDVPMAVQTMKKGAIDFIEKPFKEDSLVALVEKMLEQARTVFASHQEAASRDALLSRLTTREAQVLERIVAGRLNKQIADDLGISIKTVEAHRANIMEKLNANTVADLLKIALGANTAKA</sequence>
<dbReference type="PROSITE" id="PS50110">
    <property type="entry name" value="RESPONSE_REGULATORY"/>
    <property type="match status" value="1"/>
</dbReference>
<name>A0A840S537_9BURK</name>
<keyword evidence="4" id="KW-0238">DNA-binding</keyword>
<protein>
    <submittedName>
        <fullName evidence="9">FixJ family two-component response regulator</fullName>
    </submittedName>
</protein>
<dbReference type="SUPFAM" id="SSF46894">
    <property type="entry name" value="C-terminal effector domain of the bipartite response regulators"/>
    <property type="match status" value="1"/>
</dbReference>
<dbReference type="FunFam" id="3.40.50.2300:FF:000018">
    <property type="entry name" value="DNA-binding transcriptional regulator NtrC"/>
    <property type="match status" value="1"/>
</dbReference>
<dbReference type="Gene3D" id="3.40.50.2300">
    <property type="match status" value="1"/>
</dbReference>
<dbReference type="RefSeq" id="WP_138857339.1">
    <property type="nucleotide sequence ID" value="NZ_CP040709.1"/>
</dbReference>
<dbReference type="PANTHER" id="PTHR44688:SF16">
    <property type="entry name" value="DNA-BINDING TRANSCRIPTIONAL ACTIVATOR DEVR_DOSR"/>
    <property type="match status" value="1"/>
</dbReference>
<keyword evidence="5" id="KW-0804">Transcription</keyword>
<dbReference type="SUPFAM" id="SSF52172">
    <property type="entry name" value="CheY-like"/>
    <property type="match status" value="1"/>
</dbReference>
<dbReference type="EMBL" id="JACHHO010000001">
    <property type="protein sequence ID" value="MBB5203620.1"/>
    <property type="molecule type" value="Genomic_DNA"/>
</dbReference>
<keyword evidence="3" id="KW-0805">Transcription regulation</keyword>
<dbReference type="SMART" id="SM00448">
    <property type="entry name" value="REC"/>
    <property type="match status" value="1"/>
</dbReference>